<feature type="domain" description="Gamma tubulin complex component C-terminal" evidence="6">
    <location>
        <begin position="391"/>
        <end position="771"/>
    </location>
</feature>
<dbReference type="EMBL" id="CAJVPJ010000141">
    <property type="protein sequence ID" value="CAG8484857.1"/>
    <property type="molecule type" value="Genomic_DNA"/>
</dbReference>
<name>A0A9N8WGH1_9GLOM</name>
<evidence type="ECO:0000313" key="9">
    <source>
        <dbReference type="Proteomes" id="UP000789572"/>
    </source>
</evidence>
<evidence type="ECO:0000259" key="7">
    <source>
        <dbReference type="Pfam" id="PF17681"/>
    </source>
</evidence>
<proteinExistence type="inferred from homology"/>
<organism evidence="8 9">
    <name type="scientific">Paraglomus occultum</name>
    <dbReference type="NCBI Taxonomy" id="144539"/>
    <lineage>
        <taxon>Eukaryota</taxon>
        <taxon>Fungi</taxon>
        <taxon>Fungi incertae sedis</taxon>
        <taxon>Mucoromycota</taxon>
        <taxon>Glomeromycotina</taxon>
        <taxon>Glomeromycetes</taxon>
        <taxon>Paraglomerales</taxon>
        <taxon>Paraglomeraceae</taxon>
        <taxon>Paraglomus</taxon>
    </lineage>
</organism>
<dbReference type="GO" id="GO:0000278">
    <property type="term" value="P:mitotic cell cycle"/>
    <property type="evidence" value="ECO:0007669"/>
    <property type="project" value="TreeGrafter"/>
</dbReference>
<dbReference type="GO" id="GO:0000930">
    <property type="term" value="C:gamma-tubulin complex"/>
    <property type="evidence" value="ECO:0007669"/>
    <property type="project" value="TreeGrafter"/>
</dbReference>
<keyword evidence="3 5" id="KW-0493">Microtubule</keyword>
<dbReference type="InterPro" id="IPR040457">
    <property type="entry name" value="GCP_C"/>
</dbReference>
<dbReference type="GO" id="GO:0051321">
    <property type="term" value="P:meiotic cell cycle"/>
    <property type="evidence" value="ECO:0007669"/>
    <property type="project" value="TreeGrafter"/>
</dbReference>
<comment type="subcellular location">
    <subcellularLocation>
        <location evidence="5">Cytoplasm</location>
        <location evidence="5">Cytoskeleton</location>
        <location evidence="5">Microtubule organizing center</location>
    </subcellularLocation>
</comment>
<feature type="domain" description="Gamma tubulin complex component protein N-terminal" evidence="7">
    <location>
        <begin position="200"/>
        <end position="341"/>
    </location>
</feature>
<reference evidence="8" key="1">
    <citation type="submission" date="2021-06" db="EMBL/GenBank/DDBJ databases">
        <authorList>
            <person name="Kallberg Y."/>
            <person name="Tangrot J."/>
            <person name="Rosling A."/>
        </authorList>
    </citation>
    <scope>NUCLEOTIDE SEQUENCE</scope>
    <source>
        <strain evidence="8">IA702</strain>
    </source>
</reference>
<dbReference type="InterPro" id="IPR007259">
    <property type="entry name" value="GCP"/>
</dbReference>
<dbReference type="GO" id="GO:0005874">
    <property type="term" value="C:microtubule"/>
    <property type="evidence" value="ECO:0007669"/>
    <property type="project" value="UniProtKB-KW"/>
</dbReference>
<protein>
    <recommendedName>
        <fullName evidence="5">Spindle pole body component</fullName>
    </recommendedName>
</protein>
<dbReference type="PANTHER" id="PTHR19302:SF70">
    <property type="entry name" value="GAMMA-TUBULIN COMPLEX COMPONENT 6"/>
    <property type="match status" value="1"/>
</dbReference>
<dbReference type="InterPro" id="IPR042241">
    <property type="entry name" value="GCP_C_sf"/>
</dbReference>
<evidence type="ECO:0000256" key="3">
    <source>
        <dbReference type="ARBA" id="ARBA00022701"/>
    </source>
</evidence>
<evidence type="ECO:0000256" key="2">
    <source>
        <dbReference type="ARBA" id="ARBA00022490"/>
    </source>
</evidence>
<comment type="similarity">
    <text evidence="1 5">Belongs to the TUBGCP family.</text>
</comment>
<dbReference type="GO" id="GO:0007020">
    <property type="term" value="P:microtubule nucleation"/>
    <property type="evidence" value="ECO:0007669"/>
    <property type="project" value="InterPro"/>
</dbReference>
<dbReference type="GO" id="GO:0051011">
    <property type="term" value="F:microtubule minus-end binding"/>
    <property type="evidence" value="ECO:0007669"/>
    <property type="project" value="TreeGrafter"/>
</dbReference>
<evidence type="ECO:0000256" key="4">
    <source>
        <dbReference type="ARBA" id="ARBA00023212"/>
    </source>
</evidence>
<comment type="caution">
    <text evidence="8">The sequence shown here is derived from an EMBL/GenBank/DDBJ whole genome shotgun (WGS) entry which is preliminary data.</text>
</comment>
<dbReference type="GO" id="GO:0005816">
    <property type="term" value="C:spindle pole body"/>
    <property type="evidence" value="ECO:0007669"/>
    <property type="project" value="UniProtKB-ARBA"/>
</dbReference>
<dbReference type="GO" id="GO:0043015">
    <property type="term" value="F:gamma-tubulin binding"/>
    <property type="evidence" value="ECO:0007669"/>
    <property type="project" value="InterPro"/>
</dbReference>
<dbReference type="GO" id="GO:0031122">
    <property type="term" value="P:cytoplasmic microtubule organization"/>
    <property type="evidence" value="ECO:0007669"/>
    <property type="project" value="TreeGrafter"/>
</dbReference>
<gene>
    <name evidence="8" type="ORF">POCULU_LOCUS1746</name>
</gene>
<evidence type="ECO:0000259" key="6">
    <source>
        <dbReference type="Pfam" id="PF04130"/>
    </source>
</evidence>
<dbReference type="GO" id="GO:0051225">
    <property type="term" value="P:spindle assembly"/>
    <property type="evidence" value="ECO:0007669"/>
    <property type="project" value="TreeGrafter"/>
</dbReference>
<keyword evidence="9" id="KW-1185">Reference proteome</keyword>
<dbReference type="Gene3D" id="1.20.120.1900">
    <property type="entry name" value="Gamma-tubulin complex, C-terminal domain"/>
    <property type="match status" value="1"/>
</dbReference>
<dbReference type="OrthoDB" id="775571at2759"/>
<evidence type="ECO:0000256" key="5">
    <source>
        <dbReference type="RuleBase" id="RU363050"/>
    </source>
</evidence>
<dbReference type="AlphaFoldDB" id="A0A9N8WGH1"/>
<dbReference type="Proteomes" id="UP000789572">
    <property type="component" value="Unassembled WGS sequence"/>
</dbReference>
<dbReference type="GO" id="GO:0000922">
    <property type="term" value="C:spindle pole"/>
    <property type="evidence" value="ECO:0007669"/>
    <property type="project" value="InterPro"/>
</dbReference>
<dbReference type="Pfam" id="PF04130">
    <property type="entry name" value="GCP_C_terminal"/>
    <property type="match status" value="1"/>
</dbReference>
<keyword evidence="4 5" id="KW-0206">Cytoskeleton</keyword>
<dbReference type="InterPro" id="IPR041470">
    <property type="entry name" value="GCP_N"/>
</dbReference>
<keyword evidence="2 5" id="KW-0963">Cytoplasm</keyword>
<dbReference type="PANTHER" id="PTHR19302">
    <property type="entry name" value="GAMMA TUBULIN COMPLEX PROTEIN"/>
    <property type="match status" value="1"/>
</dbReference>
<dbReference type="Pfam" id="PF17681">
    <property type="entry name" value="GCP_N_terminal"/>
    <property type="match status" value="1"/>
</dbReference>
<sequence>MASPYDALSQSLLSFPFCFSMSDQRSMDGCEESIWERVQSEVKQGQLLSWDTTYSTSYAPVPTAYITEQPISTYETLFKFHFYNGYSFDGCEAVLSRECLMKDIYSLILGLSSKTFVYNEEKREFTARMEQIRIDGCSAKTFGTHLNRLDNVASKCEKHPRSAIVALMEQSGGIENIDLMELYHILDESSLVLEKLAVFCHCCYHPYLQMVNEWIGLDSENKLALIWGSGKEKYDDEWGEFFIERGDEENGKEGNEWMNAKISKKNPPPTFISVEVARDILEAGKALRLLHDCCPNHHLFQSTRASDLLDKIIPPSPSSILSTSFTNLSGTLPVTKTSTLTLLEHLLSTYSSPSSSPITTVRESVLSHALLTQCRLVNMSILSFFFRDLSLRSHLKVLREYLLMGNATFMNDLSDALFADNVDSGIDIGVATSRKRAGIGLGMGMNSRRTWPPVGGELRMALKAVIVENVMKGAGWGGEEIARGDIVGLDNMLMFGIKNDEEWEVCKDPNALEALDFLYLDYRPPYPINVLITPDHLVKYNQIFTLLLRILRLGSVVCHIYRSSHTRSMYTTTHITTQKFRFESHQFIIALQCYVFDVAIDSTWSLFMKKLDNKANELEADGTNSEMEIENDGWGDGDDGCNVKDLDTLKIYHEKMLDRMVFLCLLKPKQEPIMKVINAILVVILAFARLLNVRRYNEEGFDETDQQVETLYEKFRLYTAMLVKILVALDEKGGGRVNKTGLPSNKRSESYTPGEGFLQALLLRVDFNGYYKEIVERELAEKRNK</sequence>
<accession>A0A9N8WGH1</accession>
<evidence type="ECO:0000256" key="1">
    <source>
        <dbReference type="ARBA" id="ARBA00010337"/>
    </source>
</evidence>
<evidence type="ECO:0000313" key="8">
    <source>
        <dbReference type="EMBL" id="CAG8484857.1"/>
    </source>
</evidence>